<dbReference type="Pfam" id="PF13279">
    <property type="entry name" value="4HBT_2"/>
    <property type="match status" value="1"/>
</dbReference>
<keyword evidence="1" id="KW-0378">Hydrolase</keyword>
<evidence type="ECO:0000256" key="1">
    <source>
        <dbReference type="ARBA" id="ARBA00022801"/>
    </source>
</evidence>
<dbReference type="SUPFAM" id="SSF54637">
    <property type="entry name" value="Thioesterase/thiol ester dehydrase-isomerase"/>
    <property type="match status" value="1"/>
</dbReference>
<dbReference type="Gene3D" id="3.10.129.10">
    <property type="entry name" value="Hotdog Thioesterase"/>
    <property type="match status" value="1"/>
</dbReference>
<dbReference type="EMBL" id="VWSF01000013">
    <property type="protein sequence ID" value="KAA5543484.1"/>
    <property type="molecule type" value="Genomic_DNA"/>
</dbReference>
<organism evidence="2 3">
    <name type="scientific">Adhaeribacter rhizoryzae</name>
    <dbReference type="NCBI Taxonomy" id="2607907"/>
    <lineage>
        <taxon>Bacteria</taxon>
        <taxon>Pseudomonadati</taxon>
        <taxon>Bacteroidota</taxon>
        <taxon>Cytophagia</taxon>
        <taxon>Cytophagales</taxon>
        <taxon>Hymenobacteraceae</taxon>
        <taxon>Adhaeribacter</taxon>
    </lineage>
</organism>
<sequence>MKTDSAAFKHTIKVQEPDIDELGHVNNVVYLRWVQEVATAHWNFAAPQQLKEIYTWVVIRHEIDYYSPAFLGDEIIGYTWVGEHQGAKFDRFVKLCRAGNEKVLAEAKTTWCLLDAKTMRPRRIEQDVLSIL</sequence>
<dbReference type="AlphaFoldDB" id="A0A5M6D7F5"/>
<dbReference type="PANTHER" id="PTHR31793">
    <property type="entry name" value="4-HYDROXYBENZOYL-COA THIOESTERASE FAMILY MEMBER"/>
    <property type="match status" value="1"/>
</dbReference>
<dbReference type="InterPro" id="IPR029069">
    <property type="entry name" value="HotDog_dom_sf"/>
</dbReference>
<dbReference type="Proteomes" id="UP000323426">
    <property type="component" value="Unassembled WGS sequence"/>
</dbReference>
<proteinExistence type="predicted"/>
<name>A0A5M6D7F5_9BACT</name>
<comment type="caution">
    <text evidence="2">The sequence shown here is derived from an EMBL/GenBank/DDBJ whole genome shotgun (WGS) entry which is preliminary data.</text>
</comment>
<dbReference type="RefSeq" id="WP_150089851.1">
    <property type="nucleotide sequence ID" value="NZ_VWSF01000013.1"/>
</dbReference>
<reference evidence="2 3" key="1">
    <citation type="submission" date="2019-09" db="EMBL/GenBank/DDBJ databases">
        <title>Genome sequence and assembly of Adhaeribacter sp.</title>
        <authorList>
            <person name="Chhetri G."/>
        </authorList>
    </citation>
    <scope>NUCLEOTIDE SEQUENCE [LARGE SCALE GENOMIC DNA]</scope>
    <source>
        <strain evidence="2 3">DK36</strain>
    </source>
</reference>
<gene>
    <name evidence="2" type="ORF">F0145_16325</name>
</gene>
<keyword evidence="3" id="KW-1185">Reference proteome</keyword>
<evidence type="ECO:0000313" key="3">
    <source>
        <dbReference type="Proteomes" id="UP000323426"/>
    </source>
</evidence>
<accession>A0A5M6D7F5</accession>
<dbReference type="InterPro" id="IPR050563">
    <property type="entry name" value="4-hydroxybenzoyl-CoA_TE"/>
</dbReference>
<dbReference type="GO" id="GO:0047617">
    <property type="term" value="F:fatty acyl-CoA hydrolase activity"/>
    <property type="evidence" value="ECO:0007669"/>
    <property type="project" value="TreeGrafter"/>
</dbReference>
<dbReference type="PANTHER" id="PTHR31793:SF37">
    <property type="entry name" value="ACYL-COA THIOESTER HYDROLASE YBGC"/>
    <property type="match status" value="1"/>
</dbReference>
<dbReference type="CDD" id="cd00586">
    <property type="entry name" value="4HBT"/>
    <property type="match status" value="1"/>
</dbReference>
<protein>
    <submittedName>
        <fullName evidence="2">Acyl-CoA thioesterase</fullName>
    </submittedName>
</protein>
<evidence type="ECO:0000313" key="2">
    <source>
        <dbReference type="EMBL" id="KAA5543484.1"/>
    </source>
</evidence>